<keyword evidence="2" id="KW-1185">Reference proteome</keyword>
<gene>
    <name evidence="1" type="ORF">V8G54_032161</name>
</gene>
<reference evidence="1 2" key="1">
    <citation type="journal article" date="2023" name="Life. Sci Alliance">
        <title>Evolutionary insights into 3D genome organization and epigenetic landscape of Vigna mungo.</title>
        <authorList>
            <person name="Junaid A."/>
            <person name="Singh B."/>
            <person name="Bhatia S."/>
        </authorList>
    </citation>
    <scope>NUCLEOTIDE SEQUENCE [LARGE SCALE GENOMIC DNA]</scope>
    <source>
        <strain evidence="1">Urdbean</strain>
    </source>
</reference>
<dbReference type="Proteomes" id="UP001374535">
    <property type="component" value="Chromosome 10"/>
</dbReference>
<evidence type="ECO:0000313" key="2">
    <source>
        <dbReference type="Proteomes" id="UP001374535"/>
    </source>
</evidence>
<dbReference type="EMBL" id="CP144691">
    <property type="protein sequence ID" value="WVY93073.1"/>
    <property type="molecule type" value="Genomic_DNA"/>
</dbReference>
<evidence type="ECO:0000313" key="1">
    <source>
        <dbReference type="EMBL" id="WVY93073.1"/>
    </source>
</evidence>
<accession>A0AAQ3RHL4</accession>
<proteinExistence type="predicted"/>
<sequence>MDPCCCVDSTDHWFHPHHHNVPCEGLSRLGLCCHVLHYLLAMTSNPPHLHLYSYSHLIGEGYFLQDPLLEKDRLPRELVLILLLVSMKLTKSLLFNTFLCCPRNYYFNLRNTLKPS</sequence>
<protein>
    <submittedName>
        <fullName evidence="1">Uncharacterized protein</fullName>
    </submittedName>
</protein>
<name>A0AAQ3RHL4_VIGMU</name>
<dbReference type="AlphaFoldDB" id="A0AAQ3RHL4"/>
<organism evidence="1 2">
    <name type="scientific">Vigna mungo</name>
    <name type="common">Black gram</name>
    <name type="synonym">Phaseolus mungo</name>
    <dbReference type="NCBI Taxonomy" id="3915"/>
    <lineage>
        <taxon>Eukaryota</taxon>
        <taxon>Viridiplantae</taxon>
        <taxon>Streptophyta</taxon>
        <taxon>Embryophyta</taxon>
        <taxon>Tracheophyta</taxon>
        <taxon>Spermatophyta</taxon>
        <taxon>Magnoliopsida</taxon>
        <taxon>eudicotyledons</taxon>
        <taxon>Gunneridae</taxon>
        <taxon>Pentapetalae</taxon>
        <taxon>rosids</taxon>
        <taxon>fabids</taxon>
        <taxon>Fabales</taxon>
        <taxon>Fabaceae</taxon>
        <taxon>Papilionoideae</taxon>
        <taxon>50 kb inversion clade</taxon>
        <taxon>NPAAA clade</taxon>
        <taxon>indigoferoid/millettioid clade</taxon>
        <taxon>Phaseoleae</taxon>
        <taxon>Vigna</taxon>
    </lineage>
</organism>